<reference evidence="2 3" key="1">
    <citation type="submission" date="2017-12" db="EMBL/GenBank/DDBJ databases">
        <title>Chromulinavorax destructans is a abundant pathogen of dominant heterotrophic picoflagllates.</title>
        <authorList>
            <person name="Deeg C.M."/>
            <person name="Zimmer M."/>
            <person name="Suttle C.A."/>
        </authorList>
    </citation>
    <scope>NUCLEOTIDE SEQUENCE [LARGE SCALE GENOMIC DNA]</scope>
    <source>
        <strain evidence="2 3">SeV1</strain>
    </source>
</reference>
<dbReference type="RefSeq" id="WP_115585973.1">
    <property type="nucleotide sequence ID" value="NZ_CP025544.1"/>
</dbReference>
<name>A0A345ZCE1_9BACT</name>
<evidence type="ECO:0000313" key="2">
    <source>
        <dbReference type="EMBL" id="AXK60958.1"/>
    </source>
</evidence>
<dbReference type="KEGG" id="cdes:C0J27_04460"/>
<organism evidence="2 3">
    <name type="scientific">Candidatus Chromulinivorax destructor</name>
    <dbReference type="NCBI Taxonomy" id="2066483"/>
    <lineage>
        <taxon>Bacteria</taxon>
        <taxon>Candidatus Babelota</taxon>
        <taxon>Candidatus Babeliae</taxon>
        <taxon>Candidatus Babeliales</taxon>
        <taxon>Candidatus Chromulinivoraceae</taxon>
        <taxon>Candidatus Chromulinivorax</taxon>
    </lineage>
</organism>
<sequence length="124" mass="13950">MRNFKAAAFEKKNQLEIWLHDLNLKSSDFIRLACSFGIGFLFGLIVKRWCKYIVLITIFTIILLAVLQNCAIITINITTIQKITGLQGVTNLSNLFFALVQESKKHVLIFSCSGVGFFLGFKTG</sequence>
<evidence type="ECO:0000313" key="3">
    <source>
        <dbReference type="Proteomes" id="UP000254834"/>
    </source>
</evidence>
<dbReference type="AlphaFoldDB" id="A0A345ZCE1"/>
<accession>A0A345ZCE1</accession>
<feature type="transmembrane region" description="Helical" evidence="1">
    <location>
        <begin position="29"/>
        <end position="46"/>
    </location>
</feature>
<gene>
    <name evidence="2" type="ORF">C0J27_04460</name>
</gene>
<keyword evidence="1" id="KW-0472">Membrane</keyword>
<keyword evidence="3" id="KW-1185">Reference proteome</keyword>
<feature type="transmembrane region" description="Helical" evidence="1">
    <location>
        <begin position="53"/>
        <end position="75"/>
    </location>
</feature>
<dbReference type="Proteomes" id="UP000254834">
    <property type="component" value="Chromosome"/>
</dbReference>
<dbReference type="EMBL" id="CP025544">
    <property type="protein sequence ID" value="AXK60958.1"/>
    <property type="molecule type" value="Genomic_DNA"/>
</dbReference>
<proteinExistence type="predicted"/>
<evidence type="ECO:0000256" key="1">
    <source>
        <dbReference type="SAM" id="Phobius"/>
    </source>
</evidence>
<keyword evidence="1" id="KW-0812">Transmembrane</keyword>
<protein>
    <submittedName>
        <fullName evidence="2">Uncharacterized protein</fullName>
    </submittedName>
</protein>
<keyword evidence="1" id="KW-1133">Transmembrane helix</keyword>